<dbReference type="RefSeq" id="XP_030070794.1">
    <property type="nucleotide sequence ID" value="XM_030214934.1"/>
</dbReference>
<gene>
    <name evidence="3 4" type="primary">LOC115477839</name>
</gene>
<dbReference type="AlphaFoldDB" id="A0A6P7Z4X0"/>
<accession>A0A6P7Z4X0</accession>
<feature type="domain" description="Methyltransferase" evidence="1">
    <location>
        <begin position="150"/>
        <end position="233"/>
    </location>
</feature>
<organism evidence="2 3">
    <name type="scientific">Microcaecilia unicolor</name>
    <dbReference type="NCBI Taxonomy" id="1415580"/>
    <lineage>
        <taxon>Eukaryota</taxon>
        <taxon>Metazoa</taxon>
        <taxon>Chordata</taxon>
        <taxon>Craniata</taxon>
        <taxon>Vertebrata</taxon>
        <taxon>Euteleostomi</taxon>
        <taxon>Amphibia</taxon>
        <taxon>Gymnophiona</taxon>
        <taxon>Siphonopidae</taxon>
        <taxon>Microcaecilia</taxon>
    </lineage>
</organism>
<sequence>MAAGERSPLFSLPTVVVDRRELVPRLRALCRFLARALRLSRAHTVDFYARDVWQQLVGAAVSPDSVLLTALKPRGSRQTRPWDVDEFSGIFCENSNKLVDLESFLDAAKAFSLPYLGICTSLRQLIGVLKGMEEEETDKKMRTDEFMNSKKSHEVLVMSQLVNCLANYCGIKQVIDLGSGKGYLSSFLSLHYDLKVYGIDSSSINTSGATERNRKLKKYWKAYQNHSGGGSSRDPMSEREKQRTAQYNMMCKETVSGKHLSSNISSPCQDQVIKSGSPSETNVHPVVSAMIGTDKETCLHLAGQPEPEEDELCQHAFSFLKILPTNAVETASSSKSFHQGDLCGEEKEQKKTVNIKAKADKLNESNVYSPLTSYITAKTELHDIVTDLEDSMLVGLHTCGDLAPTTLRLFASKPEIKAVCSVGCCYHLLSEEFENTAEEFTQETWGFPMCQYLREEAWCCGRNARMSACLALERVAVSQGLSPESLFYRAVLQVIIKECYGVTRSDGRVGKVFSKSSSFPDYVRKSLKKLGLDESKLSDSCIMDYYEKYRCRMNELEAFNMLKVVLAPCIETLILLDRLCYLTEQDDVGWCGLVQSFDPVKSPRCYAVVALKK</sequence>
<dbReference type="RefSeq" id="XP_030070795.1">
    <property type="nucleotide sequence ID" value="XM_030214935.1"/>
</dbReference>
<dbReference type="CDD" id="cd02440">
    <property type="entry name" value="AdoMet_MTases"/>
    <property type="match status" value="1"/>
</dbReference>
<dbReference type="Pfam" id="PF13679">
    <property type="entry name" value="Methyltransf_32"/>
    <property type="match status" value="2"/>
</dbReference>
<evidence type="ECO:0000313" key="3">
    <source>
        <dbReference type="RefSeq" id="XP_030070794.1"/>
    </source>
</evidence>
<proteinExistence type="predicted"/>
<keyword evidence="2" id="KW-1185">Reference proteome</keyword>
<reference evidence="3 4" key="1">
    <citation type="submission" date="2025-04" db="UniProtKB">
        <authorList>
            <consortium name="RefSeq"/>
        </authorList>
    </citation>
    <scope>IDENTIFICATION</scope>
</reference>
<protein>
    <submittedName>
        <fullName evidence="3 4">Methyltransferase-like protein 25 isoform X1</fullName>
    </submittedName>
</protein>
<dbReference type="PANTHER" id="PTHR12496:SF9">
    <property type="entry name" value="METHYLTRANSFERASE-LIKE PROTEIN 25-RELATED"/>
    <property type="match status" value="1"/>
</dbReference>
<evidence type="ECO:0000259" key="1">
    <source>
        <dbReference type="Pfam" id="PF13679"/>
    </source>
</evidence>
<dbReference type="GeneID" id="115477839"/>
<dbReference type="Proteomes" id="UP000515156">
    <property type="component" value="Chromosome 9"/>
</dbReference>
<dbReference type="InterPro" id="IPR025714">
    <property type="entry name" value="Methyltranfer_dom"/>
</dbReference>
<feature type="domain" description="Methyltransferase" evidence="1">
    <location>
        <begin position="338"/>
        <end position="431"/>
    </location>
</feature>
<dbReference type="InterPro" id="IPR052220">
    <property type="entry name" value="METTL25"/>
</dbReference>
<evidence type="ECO:0000313" key="4">
    <source>
        <dbReference type="RefSeq" id="XP_030070795.1"/>
    </source>
</evidence>
<dbReference type="KEGG" id="muo:115477839"/>
<name>A0A6P7Z4X0_9AMPH</name>
<dbReference type="SUPFAM" id="SSF53335">
    <property type="entry name" value="S-adenosyl-L-methionine-dependent methyltransferases"/>
    <property type="match status" value="1"/>
</dbReference>
<dbReference type="OrthoDB" id="10258156at2759"/>
<dbReference type="InterPro" id="IPR029063">
    <property type="entry name" value="SAM-dependent_MTases_sf"/>
</dbReference>
<evidence type="ECO:0000313" key="2">
    <source>
        <dbReference type="Proteomes" id="UP000515156"/>
    </source>
</evidence>
<dbReference type="PANTHER" id="PTHR12496">
    <property type="entry name" value="CGI-41 METHYLTRANSFERASE"/>
    <property type="match status" value="1"/>
</dbReference>